<comment type="subcellular location">
    <subcellularLocation>
        <location evidence="1">Cell membrane</location>
        <topology evidence="1">Multi-pass membrane protein</topology>
    </subcellularLocation>
</comment>
<dbReference type="PANTHER" id="PTHR30086:SF20">
    <property type="entry name" value="ARGININE EXPORTER PROTEIN ARGO-RELATED"/>
    <property type="match status" value="1"/>
</dbReference>
<organism evidence="7 8">
    <name type="scientific">Sandaracinobacteroides saxicola</name>
    <dbReference type="NCBI Taxonomy" id="2759707"/>
    <lineage>
        <taxon>Bacteria</taxon>
        <taxon>Pseudomonadati</taxon>
        <taxon>Pseudomonadota</taxon>
        <taxon>Alphaproteobacteria</taxon>
        <taxon>Sphingomonadales</taxon>
        <taxon>Sphingosinicellaceae</taxon>
        <taxon>Sandaracinobacteroides</taxon>
    </lineage>
</organism>
<dbReference type="AlphaFoldDB" id="A0A7G5IJJ3"/>
<keyword evidence="4 6" id="KW-1133">Transmembrane helix</keyword>
<protein>
    <submittedName>
        <fullName evidence="7">LysE family transporter</fullName>
    </submittedName>
</protein>
<feature type="transmembrane region" description="Helical" evidence="6">
    <location>
        <begin position="158"/>
        <end position="178"/>
    </location>
</feature>
<feature type="transmembrane region" description="Helical" evidence="6">
    <location>
        <begin position="12"/>
        <end position="33"/>
    </location>
</feature>
<dbReference type="KEGG" id="sand:H3309_03275"/>
<keyword evidence="8" id="KW-1185">Reference proteome</keyword>
<feature type="transmembrane region" description="Helical" evidence="6">
    <location>
        <begin position="190"/>
        <end position="213"/>
    </location>
</feature>
<accession>A0A7G5IJJ3</accession>
<feature type="transmembrane region" description="Helical" evidence="6">
    <location>
        <begin position="45"/>
        <end position="72"/>
    </location>
</feature>
<dbReference type="RefSeq" id="WP_182297358.1">
    <property type="nucleotide sequence ID" value="NZ_CP059851.1"/>
</dbReference>
<evidence type="ECO:0000256" key="6">
    <source>
        <dbReference type="SAM" id="Phobius"/>
    </source>
</evidence>
<evidence type="ECO:0000256" key="4">
    <source>
        <dbReference type="ARBA" id="ARBA00022989"/>
    </source>
</evidence>
<evidence type="ECO:0000256" key="2">
    <source>
        <dbReference type="ARBA" id="ARBA00022475"/>
    </source>
</evidence>
<keyword evidence="3 6" id="KW-0812">Transmembrane</keyword>
<dbReference type="InterPro" id="IPR001123">
    <property type="entry name" value="LeuE-type"/>
</dbReference>
<sequence>MTTLFDIPWHFPAGLLIGFAAAAPLGPVNLIVLRRALSGGSRPALGIGLGAALGDALFATVAAFGLGALASLMDAHVVPLRFIGGTAMLLFAVLLWRTHPHLDAPDAKPIPARRVALAVLAMTITNPATLLFFASAVAAVGVENLGHASFAARLNSGLLVAGAFAGSMLWWGVVCLIARQLRGRLTDHHLLLINHAAAALLALFGLAALGSAMQAAGWI</sequence>
<dbReference type="Proteomes" id="UP000515292">
    <property type="component" value="Chromosome"/>
</dbReference>
<dbReference type="Pfam" id="PF01810">
    <property type="entry name" value="LysE"/>
    <property type="match status" value="1"/>
</dbReference>
<feature type="transmembrane region" description="Helical" evidence="6">
    <location>
        <begin position="117"/>
        <end position="138"/>
    </location>
</feature>
<dbReference type="GO" id="GO:0015171">
    <property type="term" value="F:amino acid transmembrane transporter activity"/>
    <property type="evidence" value="ECO:0007669"/>
    <property type="project" value="TreeGrafter"/>
</dbReference>
<evidence type="ECO:0000256" key="3">
    <source>
        <dbReference type="ARBA" id="ARBA00022692"/>
    </source>
</evidence>
<dbReference type="GO" id="GO:0005886">
    <property type="term" value="C:plasma membrane"/>
    <property type="evidence" value="ECO:0007669"/>
    <property type="project" value="UniProtKB-SubCell"/>
</dbReference>
<feature type="transmembrane region" description="Helical" evidence="6">
    <location>
        <begin position="78"/>
        <end position="96"/>
    </location>
</feature>
<gene>
    <name evidence="7" type="ORF">H3309_03275</name>
</gene>
<name>A0A7G5IJJ3_9SPHN</name>
<dbReference type="PANTHER" id="PTHR30086">
    <property type="entry name" value="ARGININE EXPORTER PROTEIN ARGO"/>
    <property type="match status" value="1"/>
</dbReference>
<evidence type="ECO:0000313" key="8">
    <source>
        <dbReference type="Proteomes" id="UP000515292"/>
    </source>
</evidence>
<reference evidence="7 8" key="1">
    <citation type="submission" date="2020-07" db="EMBL/GenBank/DDBJ databases">
        <title>Complete genome sequence for Sandaracinobacter sp. M6.</title>
        <authorList>
            <person name="Tang Y."/>
            <person name="Liu Q."/>
            <person name="Guo Z."/>
            <person name="Lei P."/>
            <person name="Huang B."/>
        </authorList>
    </citation>
    <scope>NUCLEOTIDE SEQUENCE [LARGE SCALE GENOMIC DNA]</scope>
    <source>
        <strain evidence="7 8">M6</strain>
    </source>
</reference>
<keyword evidence="5 6" id="KW-0472">Membrane</keyword>
<proteinExistence type="predicted"/>
<evidence type="ECO:0000256" key="5">
    <source>
        <dbReference type="ARBA" id="ARBA00023136"/>
    </source>
</evidence>
<keyword evidence="2" id="KW-1003">Cell membrane</keyword>
<evidence type="ECO:0000313" key="7">
    <source>
        <dbReference type="EMBL" id="QMW23535.1"/>
    </source>
</evidence>
<evidence type="ECO:0000256" key="1">
    <source>
        <dbReference type="ARBA" id="ARBA00004651"/>
    </source>
</evidence>
<dbReference type="EMBL" id="CP059851">
    <property type="protein sequence ID" value="QMW23535.1"/>
    <property type="molecule type" value="Genomic_DNA"/>
</dbReference>